<dbReference type="EMBL" id="CAFBPF010000136">
    <property type="protein sequence ID" value="CAB5017514.1"/>
    <property type="molecule type" value="Genomic_DNA"/>
</dbReference>
<evidence type="ECO:0000313" key="5">
    <source>
        <dbReference type="EMBL" id="CAB5017514.1"/>
    </source>
</evidence>
<feature type="transmembrane region" description="Helical" evidence="2">
    <location>
        <begin position="41"/>
        <end position="61"/>
    </location>
</feature>
<feature type="region of interest" description="Disordered" evidence="1">
    <location>
        <begin position="1"/>
        <end position="32"/>
    </location>
</feature>
<evidence type="ECO:0000313" key="4">
    <source>
        <dbReference type="EMBL" id="CAB5002381.1"/>
    </source>
</evidence>
<sequence>MTDQGVPTEPPSETPIEPSQGALQGSPSKAGRSDRLLSARIILIASAVALLVLGGVAVATLSRDGSADKAGPTTSSTGVGSRISGASGASGSSGSKGSGPSGRKKPGVSGSSGAAPTGNAATGTTQTTVPSDEEADIAKIRVAITPGTCLWDLDTFDLTARGSVRNNNAVDAFAEIEVTWLDSEGTELDTSSTLEVLSPGETLNDWYVEGASIDGPVGALRCTVALLP</sequence>
<proteinExistence type="predicted"/>
<reference evidence="4" key="1">
    <citation type="submission" date="2020-05" db="EMBL/GenBank/DDBJ databases">
        <authorList>
            <person name="Chiriac C."/>
            <person name="Salcher M."/>
            <person name="Ghai R."/>
            <person name="Kavagutti S V."/>
        </authorList>
    </citation>
    <scope>NUCLEOTIDE SEQUENCE</scope>
</reference>
<evidence type="ECO:0000313" key="3">
    <source>
        <dbReference type="EMBL" id="CAB4864547.1"/>
    </source>
</evidence>
<dbReference type="EMBL" id="CAFBOR010000293">
    <property type="protein sequence ID" value="CAB5002381.1"/>
    <property type="molecule type" value="Genomic_DNA"/>
</dbReference>
<keyword evidence="2" id="KW-0472">Membrane</keyword>
<keyword evidence="2" id="KW-1133">Transmembrane helix</keyword>
<gene>
    <name evidence="3" type="ORF">UFOPK3317_00589</name>
    <name evidence="4" type="ORF">UFOPK3974_01586</name>
    <name evidence="5" type="ORF">UFOPK4071_01050</name>
</gene>
<accession>A0A6J7PB72</accession>
<dbReference type="AlphaFoldDB" id="A0A6J7PB72"/>
<protein>
    <submittedName>
        <fullName evidence="4">Unannotated protein</fullName>
    </submittedName>
</protein>
<dbReference type="EMBL" id="CAFBLK010000081">
    <property type="protein sequence ID" value="CAB4864547.1"/>
    <property type="molecule type" value="Genomic_DNA"/>
</dbReference>
<keyword evidence="2" id="KW-0812">Transmembrane</keyword>
<feature type="region of interest" description="Disordered" evidence="1">
    <location>
        <begin position="63"/>
        <end position="133"/>
    </location>
</feature>
<name>A0A6J7PB72_9ZZZZ</name>
<evidence type="ECO:0000256" key="1">
    <source>
        <dbReference type="SAM" id="MobiDB-lite"/>
    </source>
</evidence>
<organism evidence="4">
    <name type="scientific">freshwater metagenome</name>
    <dbReference type="NCBI Taxonomy" id="449393"/>
    <lineage>
        <taxon>unclassified sequences</taxon>
        <taxon>metagenomes</taxon>
        <taxon>ecological metagenomes</taxon>
    </lineage>
</organism>
<feature type="compositionally biased region" description="Low complexity" evidence="1">
    <location>
        <begin position="107"/>
        <end position="130"/>
    </location>
</feature>
<feature type="compositionally biased region" description="Low complexity" evidence="1">
    <location>
        <begin position="78"/>
        <end position="93"/>
    </location>
</feature>
<evidence type="ECO:0000256" key="2">
    <source>
        <dbReference type="SAM" id="Phobius"/>
    </source>
</evidence>